<dbReference type="Gramene" id="OIT23717">
    <property type="protein sequence ID" value="OIT23717"/>
    <property type="gene ID" value="A4A49_51439"/>
</dbReference>
<keyword evidence="1" id="KW-0472">Membrane</keyword>
<accession>A0A1J6K109</accession>
<organism evidence="2 3">
    <name type="scientific">Nicotiana attenuata</name>
    <name type="common">Coyote tobacco</name>
    <dbReference type="NCBI Taxonomy" id="49451"/>
    <lineage>
        <taxon>Eukaryota</taxon>
        <taxon>Viridiplantae</taxon>
        <taxon>Streptophyta</taxon>
        <taxon>Embryophyta</taxon>
        <taxon>Tracheophyta</taxon>
        <taxon>Spermatophyta</taxon>
        <taxon>Magnoliopsida</taxon>
        <taxon>eudicotyledons</taxon>
        <taxon>Gunneridae</taxon>
        <taxon>Pentapetalae</taxon>
        <taxon>asterids</taxon>
        <taxon>lamiids</taxon>
        <taxon>Solanales</taxon>
        <taxon>Solanaceae</taxon>
        <taxon>Nicotianoideae</taxon>
        <taxon>Nicotianeae</taxon>
        <taxon>Nicotiana</taxon>
    </lineage>
</organism>
<sequence length="150" mass="16153">MFTASSLGADVRGLLNEPGNADRVLTDVVTYTPGYFGRYLALVVTGVGCAVWYKVDPCSMGNMPDSTIFGPLFNYEKYFDLQYRPQGFEVAKFIDYANLTQPVPHAISETPLCELTIPASGPLLKAVGLGIMLSFALAAGLVPTEMGWCG</sequence>
<comment type="caution">
    <text evidence="2">The sequence shown here is derived from an EMBL/GenBank/DDBJ whole genome shotgun (WGS) entry which is preliminary data.</text>
</comment>
<evidence type="ECO:0000313" key="3">
    <source>
        <dbReference type="Proteomes" id="UP000187609"/>
    </source>
</evidence>
<evidence type="ECO:0000256" key="1">
    <source>
        <dbReference type="SAM" id="Phobius"/>
    </source>
</evidence>
<name>A0A1J6K109_NICAT</name>
<dbReference type="EMBL" id="MJEQ01003265">
    <property type="protein sequence ID" value="OIT23717.1"/>
    <property type="molecule type" value="Genomic_DNA"/>
</dbReference>
<keyword evidence="1" id="KW-1133">Transmembrane helix</keyword>
<keyword evidence="1" id="KW-0812">Transmembrane</keyword>
<dbReference type="AlphaFoldDB" id="A0A1J6K109"/>
<keyword evidence="3" id="KW-1185">Reference proteome</keyword>
<protein>
    <submittedName>
        <fullName evidence="2">Uncharacterized protein</fullName>
    </submittedName>
</protein>
<reference evidence="2" key="1">
    <citation type="submission" date="2016-11" db="EMBL/GenBank/DDBJ databases">
        <title>The genome of Nicotiana attenuata.</title>
        <authorList>
            <person name="Xu S."/>
            <person name="Brockmoeller T."/>
            <person name="Gaquerel E."/>
            <person name="Navarro A."/>
            <person name="Kuhl H."/>
            <person name="Gase K."/>
            <person name="Ling Z."/>
            <person name="Zhou W."/>
            <person name="Kreitzer C."/>
            <person name="Stanke M."/>
            <person name="Tang H."/>
            <person name="Lyons E."/>
            <person name="Pandey P."/>
            <person name="Pandey S.P."/>
            <person name="Timmermann B."/>
            <person name="Baldwin I.T."/>
        </authorList>
    </citation>
    <scope>NUCLEOTIDE SEQUENCE [LARGE SCALE GENOMIC DNA]</scope>
    <source>
        <strain evidence="2">UT</strain>
    </source>
</reference>
<dbReference type="Proteomes" id="UP000187609">
    <property type="component" value="Unassembled WGS sequence"/>
</dbReference>
<proteinExistence type="predicted"/>
<feature type="transmembrane region" description="Helical" evidence="1">
    <location>
        <begin position="35"/>
        <end position="53"/>
    </location>
</feature>
<feature type="transmembrane region" description="Helical" evidence="1">
    <location>
        <begin position="123"/>
        <end position="142"/>
    </location>
</feature>
<gene>
    <name evidence="2" type="ORF">A4A49_51439</name>
</gene>
<evidence type="ECO:0000313" key="2">
    <source>
        <dbReference type="EMBL" id="OIT23717.1"/>
    </source>
</evidence>